<sequence>MNNIQTPKMPGYPESLIMTVKGSMAICDAATSGRLNRAVLTKHTLAPTVAAWPFRLDSVTHDQPRADIRVSSATGTAATGFPLVLKLTISELDGDGNIAPLPGACVDLWHSDGDGHYSGMTNPGGANLADEDFLRGYQATDHCGEAKFFSVYPGWHDPETAHIQVRIRDYVHGWFSFDRATRLVFDEHSIDKIHTVISQFFPAGLTKNGEPIEDMIDDHAGMALVDEIANHPADRFMLKIAPGARFVSASVHLVIARGETLAELSRTALAES</sequence>
<accession>A0A177N911</accession>
<gene>
    <name evidence="1" type="ORF">A1355_12450</name>
</gene>
<dbReference type="GO" id="GO:0016702">
    <property type="term" value="F:oxidoreductase activity, acting on single donors with incorporation of molecular oxygen, incorporation of two atoms of oxygen"/>
    <property type="evidence" value="ECO:0007669"/>
    <property type="project" value="InterPro"/>
</dbReference>
<name>A0A177N911_9GAMM</name>
<dbReference type="OrthoDB" id="9805815at2"/>
<reference evidence="2" key="1">
    <citation type="submission" date="2016-03" db="EMBL/GenBank/DDBJ databases">
        <authorList>
            <person name="Heylen K."/>
            <person name="De Vos P."/>
            <person name="Vekeman B."/>
        </authorList>
    </citation>
    <scope>NUCLEOTIDE SEQUENCE [LARGE SCALE GENOMIC DNA]</scope>
    <source>
        <strain evidence="2">R-45383</strain>
    </source>
</reference>
<proteinExistence type="predicted"/>
<organism evidence="1 2">
    <name type="scientific">Methylomonas koyamae</name>
    <dbReference type="NCBI Taxonomy" id="702114"/>
    <lineage>
        <taxon>Bacteria</taxon>
        <taxon>Pseudomonadati</taxon>
        <taxon>Pseudomonadota</taxon>
        <taxon>Gammaproteobacteria</taxon>
        <taxon>Methylococcales</taxon>
        <taxon>Methylococcaceae</taxon>
        <taxon>Methylomonas</taxon>
    </lineage>
</organism>
<evidence type="ECO:0000313" key="1">
    <source>
        <dbReference type="EMBL" id="OAI14536.1"/>
    </source>
</evidence>
<protein>
    <submittedName>
        <fullName evidence="1">Uncharacterized protein</fullName>
    </submittedName>
</protein>
<dbReference type="EMBL" id="LUUK01000199">
    <property type="protein sequence ID" value="OAI14536.1"/>
    <property type="molecule type" value="Genomic_DNA"/>
</dbReference>
<keyword evidence="2" id="KW-1185">Reference proteome</keyword>
<dbReference type="SUPFAM" id="SSF49482">
    <property type="entry name" value="Aromatic compound dioxygenase"/>
    <property type="match status" value="1"/>
</dbReference>
<evidence type="ECO:0000313" key="2">
    <source>
        <dbReference type="Proteomes" id="UP000077628"/>
    </source>
</evidence>
<dbReference type="RefSeq" id="WP_064030980.1">
    <property type="nucleotide sequence ID" value="NZ_LUUK01000199.1"/>
</dbReference>
<dbReference type="GO" id="GO:0008199">
    <property type="term" value="F:ferric iron binding"/>
    <property type="evidence" value="ECO:0007669"/>
    <property type="project" value="InterPro"/>
</dbReference>
<dbReference type="AlphaFoldDB" id="A0A177N911"/>
<dbReference type="InterPro" id="IPR015889">
    <property type="entry name" value="Intradiol_dOase_core"/>
</dbReference>
<dbReference type="PANTHER" id="PTHR34315">
    <property type="match status" value="1"/>
</dbReference>
<dbReference type="STRING" id="702114.A1355_12450"/>
<comment type="caution">
    <text evidence="1">The sequence shown here is derived from an EMBL/GenBank/DDBJ whole genome shotgun (WGS) entry which is preliminary data.</text>
</comment>
<dbReference type="Gene3D" id="2.60.130.10">
    <property type="entry name" value="Aromatic compound dioxygenase"/>
    <property type="match status" value="1"/>
</dbReference>
<dbReference type="Proteomes" id="UP000077628">
    <property type="component" value="Unassembled WGS sequence"/>
</dbReference>
<dbReference type="PANTHER" id="PTHR34315:SF1">
    <property type="entry name" value="INTRADIOL RING-CLEAVAGE DIOXYGENASES DOMAIN-CONTAINING PROTEIN-RELATED"/>
    <property type="match status" value="1"/>
</dbReference>